<evidence type="ECO:0000313" key="6">
    <source>
        <dbReference type="Proteomes" id="UP000049023"/>
    </source>
</evidence>
<evidence type="ECO:0000313" key="1">
    <source>
        <dbReference type="EMBL" id="CFE66619.1"/>
    </source>
</evidence>
<protein>
    <submittedName>
        <fullName evidence="2">Uncharacterized protein</fullName>
    </submittedName>
</protein>
<dbReference type="Proteomes" id="UP000049023">
    <property type="component" value="Unassembled WGS sequence"/>
</dbReference>
<accession>A0A654ZT87</accession>
<dbReference type="Proteomes" id="UP000039021">
    <property type="component" value="Unassembled WGS sequence"/>
</dbReference>
<name>A0A654ZT87_MYCTX</name>
<evidence type="ECO:0000313" key="4">
    <source>
        <dbReference type="Proteomes" id="UP000039021"/>
    </source>
</evidence>
<evidence type="ECO:0000313" key="5">
    <source>
        <dbReference type="Proteomes" id="UP000046947"/>
    </source>
</evidence>
<gene>
    <name evidence="1" type="ORF">ERS007688_03347</name>
    <name evidence="3" type="ORF">ERS007739_00731</name>
    <name evidence="2" type="ORF">ERS027661_01502</name>
</gene>
<dbReference type="EMBL" id="CFOH01000706">
    <property type="protein sequence ID" value="CFE66619.1"/>
    <property type="molecule type" value="Genomic_DNA"/>
</dbReference>
<proteinExistence type="predicted"/>
<dbReference type="EMBL" id="CSBK01000229">
    <property type="protein sequence ID" value="COX12818.1"/>
    <property type="molecule type" value="Genomic_DNA"/>
</dbReference>
<organism evidence="2 6">
    <name type="scientific">Mycobacterium tuberculosis</name>
    <dbReference type="NCBI Taxonomy" id="1773"/>
    <lineage>
        <taxon>Bacteria</taxon>
        <taxon>Bacillati</taxon>
        <taxon>Actinomycetota</taxon>
        <taxon>Actinomycetes</taxon>
        <taxon>Mycobacteriales</taxon>
        <taxon>Mycobacteriaceae</taxon>
        <taxon>Mycobacterium</taxon>
        <taxon>Mycobacterium tuberculosis complex</taxon>
    </lineage>
</organism>
<evidence type="ECO:0000313" key="3">
    <source>
        <dbReference type="EMBL" id="COX12818.1"/>
    </source>
</evidence>
<reference evidence="4 5" key="1">
    <citation type="submission" date="2015-03" db="EMBL/GenBank/DDBJ databases">
        <authorList>
            <consortium name="Pathogen Informatics"/>
        </authorList>
    </citation>
    <scope>NUCLEOTIDE SEQUENCE [LARGE SCALE GENOMIC DNA]</scope>
    <source>
        <strain evidence="2 6">Bir 187</strain>
        <strain evidence="1 5">H09601792</strain>
        <strain evidence="4">N09902308</strain>
    </source>
</reference>
<dbReference type="Proteomes" id="UP000046947">
    <property type="component" value="Unassembled WGS sequence"/>
</dbReference>
<evidence type="ECO:0000313" key="2">
    <source>
        <dbReference type="EMBL" id="CKR51301.1"/>
    </source>
</evidence>
<dbReference type="EMBL" id="CNFU01000259">
    <property type="protein sequence ID" value="CKR51301.1"/>
    <property type="molecule type" value="Genomic_DNA"/>
</dbReference>
<reference evidence="3" key="2">
    <citation type="submission" date="2015-03" db="EMBL/GenBank/DDBJ databases">
        <authorList>
            <consortium name="Pathogen Informatics"/>
            <person name="Murphy D."/>
        </authorList>
    </citation>
    <scope>NUCLEOTIDE SEQUENCE</scope>
    <source>
        <strain evidence="3">N09902308</strain>
    </source>
</reference>
<dbReference type="AlphaFoldDB" id="A0A654ZT87"/>
<sequence length="112" mass="11551">MHTGHPALGYLSAAVIGDAVVEGHLAADAKCFGVLGEDVDQFGVAQQRLGWDTADIEAYSAPVLGFDDCSAQAELCGANRRDIPAGTGSENDDVIVGHGPYPNGRVLVGLTQ</sequence>